<gene>
    <name evidence="1" type="ORF">GGE46_002229</name>
    <name evidence="2" type="ORF">GGE57_001860</name>
</gene>
<dbReference type="Pfam" id="PF09981">
    <property type="entry name" value="DUF2218"/>
    <property type="match status" value="1"/>
</dbReference>
<reference evidence="3 4" key="1">
    <citation type="submission" date="2020-08" db="EMBL/GenBank/DDBJ databases">
        <title>Genomic Encyclopedia of Type Strains, Phase IV (KMG-V): Genome sequencing to study the core and pangenomes of soil and plant-associated prokaryotes.</title>
        <authorList>
            <person name="Whitman W."/>
        </authorList>
    </citation>
    <scope>NUCLEOTIDE SEQUENCE [LARGE SCALE GENOMIC DNA]</scope>
    <source>
        <strain evidence="1 4">SEMIA 471</strain>
        <strain evidence="2 3">SEMIA 489</strain>
    </source>
</reference>
<comment type="caution">
    <text evidence="1">The sequence shown here is derived from an EMBL/GenBank/DDBJ whole genome shotgun (WGS) entry which is preliminary data.</text>
</comment>
<evidence type="ECO:0000313" key="1">
    <source>
        <dbReference type="EMBL" id="MBB4479654.1"/>
    </source>
</evidence>
<dbReference type="AlphaFoldDB" id="A0A7W6V8L2"/>
<dbReference type="EMBL" id="JACIHU010000003">
    <property type="protein sequence ID" value="MBB4479654.1"/>
    <property type="molecule type" value="Genomic_DNA"/>
</dbReference>
<evidence type="ECO:0000313" key="4">
    <source>
        <dbReference type="Proteomes" id="UP000557344"/>
    </source>
</evidence>
<organism evidence="1 4">
    <name type="scientific">Rhizobium etli</name>
    <dbReference type="NCBI Taxonomy" id="29449"/>
    <lineage>
        <taxon>Bacteria</taxon>
        <taxon>Pseudomonadati</taxon>
        <taxon>Pseudomonadota</taxon>
        <taxon>Alphaproteobacteria</taxon>
        <taxon>Hyphomicrobiales</taxon>
        <taxon>Rhizobiaceae</taxon>
        <taxon>Rhizobium/Agrobacterium group</taxon>
        <taxon>Rhizobium</taxon>
    </lineage>
</organism>
<protein>
    <recommendedName>
        <fullName evidence="5">DUF2218 domain-containing protein</fullName>
    </recommendedName>
</protein>
<evidence type="ECO:0000313" key="2">
    <source>
        <dbReference type="EMBL" id="MBB4535117.1"/>
    </source>
</evidence>
<dbReference type="Gene3D" id="3.30.310.50">
    <property type="entry name" value="Alpha-D-phosphohexomutase, C-terminal domain"/>
    <property type="match status" value="1"/>
</dbReference>
<proteinExistence type="predicted"/>
<name>A0A7W6V8L2_RHIET</name>
<accession>A0A7W6V8L2</accession>
<evidence type="ECO:0008006" key="5">
    <source>
        <dbReference type="Google" id="ProtNLM"/>
    </source>
</evidence>
<dbReference type="Proteomes" id="UP000557344">
    <property type="component" value="Unassembled WGS sequence"/>
</dbReference>
<sequence>MNSLCTPTATTLRLPRLRGRKYDFSAVQDEMEFDMHLSKATVRTEHASRYLQQLCKHWSHKFSVDFDPHRGRVPFSDSAEVTFAADDAGLTMVLSVADSAQQARMQGVIDDHLKRFAFREELDIVWTD</sequence>
<dbReference type="Proteomes" id="UP000523431">
    <property type="component" value="Unassembled WGS sequence"/>
</dbReference>
<dbReference type="EMBL" id="JACIID010000003">
    <property type="protein sequence ID" value="MBB4535117.1"/>
    <property type="molecule type" value="Genomic_DNA"/>
</dbReference>
<evidence type="ECO:0000313" key="3">
    <source>
        <dbReference type="Proteomes" id="UP000523431"/>
    </source>
</evidence>
<dbReference type="InterPro" id="IPR014543">
    <property type="entry name" value="UCP028291"/>
</dbReference>